<sequence length="152" mass="17729">MFPRVSEIEVTILKRKERVRRVADRLRPKGTSQVVHPIFLRMLCNNTVDYGPETKRWQEVVYSSLRLPRAWEGRRGVCRCRFVKGIVEEEAEGGIKTEVANPCKEPLYFLKEVLVHLTFFTVRTRGRTHITKCTVPSLVYFFSSPLYTVIIV</sequence>
<reference evidence="1 2" key="1">
    <citation type="journal article" date="2021" name="J. Hered.">
        <title>A chromosome-level genome assembly of the parasitoid wasp, Cotesia glomerata (Hymenoptera: Braconidae).</title>
        <authorList>
            <person name="Pinto B.J."/>
            <person name="Weis J.J."/>
            <person name="Gamble T."/>
            <person name="Ode P.J."/>
            <person name="Paul R."/>
            <person name="Zaspel J.M."/>
        </authorList>
    </citation>
    <scope>NUCLEOTIDE SEQUENCE [LARGE SCALE GENOMIC DNA]</scope>
    <source>
        <strain evidence="1">CgM1</strain>
    </source>
</reference>
<evidence type="ECO:0000313" key="1">
    <source>
        <dbReference type="EMBL" id="KAH0566906.1"/>
    </source>
</evidence>
<name>A0AAV7J4F1_COTGL</name>
<accession>A0AAV7J4F1</accession>
<evidence type="ECO:0000313" key="2">
    <source>
        <dbReference type="Proteomes" id="UP000826195"/>
    </source>
</evidence>
<gene>
    <name evidence="1" type="ORF">KQX54_005325</name>
</gene>
<protein>
    <submittedName>
        <fullName evidence="1">Uncharacterized protein</fullName>
    </submittedName>
</protein>
<organism evidence="1 2">
    <name type="scientific">Cotesia glomerata</name>
    <name type="common">Lepidopteran parasitic wasp</name>
    <name type="synonym">Apanteles glomeratus</name>
    <dbReference type="NCBI Taxonomy" id="32391"/>
    <lineage>
        <taxon>Eukaryota</taxon>
        <taxon>Metazoa</taxon>
        <taxon>Ecdysozoa</taxon>
        <taxon>Arthropoda</taxon>
        <taxon>Hexapoda</taxon>
        <taxon>Insecta</taxon>
        <taxon>Pterygota</taxon>
        <taxon>Neoptera</taxon>
        <taxon>Endopterygota</taxon>
        <taxon>Hymenoptera</taxon>
        <taxon>Apocrita</taxon>
        <taxon>Ichneumonoidea</taxon>
        <taxon>Braconidae</taxon>
        <taxon>Microgastrinae</taxon>
        <taxon>Cotesia</taxon>
    </lineage>
</organism>
<dbReference type="Proteomes" id="UP000826195">
    <property type="component" value="Unassembled WGS sequence"/>
</dbReference>
<comment type="caution">
    <text evidence="1">The sequence shown here is derived from an EMBL/GenBank/DDBJ whole genome shotgun (WGS) entry which is preliminary data.</text>
</comment>
<keyword evidence="2" id="KW-1185">Reference proteome</keyword>
<proteinExistence type="predicted"/>
<dbReference type="EMBL" id="JAHXZJ010000001">
    <property type="protein sequence ID" value="KAH0566906.1"/>
    <property type="molecule type" value="Genomic_DNA"/>
</dbReference>
<dbReference type="AlphaFoldDB" id="A0AAV7J4F1"/>